<comment type="catalytic activity">
    <reaction evidence="1">
        <text>ATP + protein L-histidine = ADP + protein N-phospho-L-histidine.</text>
        <dbReference type="EC" id="2.7.13.3"/>
    </reaction>
</comment>
<keyword evidence="6" id="KW-0902">Two-component regulatory system</keyword>
<dbReference type="PATRIC" id="fig|29422.6.peg.1800"/>
<dbReference type="GO" id="GO:0000155">
    <property type="term" value="F:phosphorelay sensor kinase activity"/>
    <property type="evidence" value="ECO:0007669"/>
    <property type="project" value="InterPro"/>
</dbReference>
<dbReference type="GO" id="GO:0005886">
    <property type="term" value="C:plasma membrane"/>
    <property type="evidence" value="ECO:0007669"/>
    <property type="project" value="TreeGrafter"/>
</dbReference>
<dbReference type="PROSITE" id="PS50109">
    <property type="entry name" value="HIS_KIN"/>
    <property type="match status" value="1"/>
</dbReference>
<evidence type="ECO:0000256" key="1">
    <source>
        <dbReference type="ARBA" id="ARBA00000085"/>
    </source>
</evidence>
<dbReference type="RefSeq" id="WP_058441769.1">
    <property type="nucleotide sequence ID" value="NZ_CAAAHU010000027.1"/>
</dbReference>
<organism evidence="9 10">
    <name type="scientific">Legionella brunensis</name>
    <dbReference type="NCBI Taxonomy" id="29422"/>
    <lineage>
        <taxon>Bacteria</taxon>
        <taxon>Pseudomonadati</taxon>
        <taxon>Pseudomonadota</taxon>
        <taxon>Gammaproteobacteria</taxon>
        <taxon>Legionellales</taxon>
        <taxon>Legionellaceae</taxon>
        <taxon>Legionella</taxon>
    </lineage>
</organism>
<sequence>MGLSPQFQLIESLVKSMPGFAYLMDCHGFFRACNPLQAILFGLKNPTDIVGKTTATLPSLLNHQDLVTIIDTNNAQVFQLGHTLQFIEPSLNFTKEIILAPYYKMPIVDENMKVIGLLALSFHEHTQFKEEPPQTTTHSAIALKYIINNLPEHVYWKDKEGRYLGCNLLQATDLNLKNPEEIIGKTDYDLSPKEKADAFREVDQKIITEGKAIETEEVVEKNGVNVVVLSKKIPLFNHDHQIIGLLGISFDISERKKMEENLKQSQSAAEIANQAKTEFIRNMEHQLRTPFSGMYSIIEYLAEIETNPEKKQLLDVTYQSAKEFIDLLNDILDFSRNQVENEPILAKKFDLNQSLSKVIAMEKPAATFKQIALDYVFPNDIPKIYIGDPARIKRIVMNLLNNAIKFTEKGAVKLEVKAVRLDDKLGLIQLIVSDTGIGISKDKEAYIYEKFYRLHPANQNKYKGAGLGLYVVKEILEDLGGEIEVMSTPGKGSVFICTLPLKRPLIDELINPE</sequence>
<accession>A0A0W0SK69</accession>
<dbReference type="GO" id="GO:0009927">
    <property type="term" value="F:histidine phosphotransfer kinase activity"/>
    <property type="evidence" value="ECO:0007669"/>
    <property type="project" value="TreeGrafter"/>
</dbReference>
<evidence type="ECO:0000256" key="3">
    <source>
        <dbReference type="ARBA" id="ARBA00022553"/>
    </source>
</evidence>
<dbReference type="InterPro" id="IPR003661">
    <property type="entry name" value="HisK_dim/P_dom"/>
</dbReference>
<dbReference type="FunFam" id="3.30.565.10:FF:000010">
    <property type="entry name" value="Sensor histidine kinase RcsC"/>
    <property type="match status" value="1"/>
</dbReference>
<dbReference type="InterPro" id="IPR013656">
    <property type="entry name" value="PAS_4"/>
</dbReference>
<dbReference type="InterPro" id="IPR003594">
    <property type="entry name" value="HATPase_dom"/>
</dbReference>
<dbReference type="Pfam" id="PF02518">
    <property type="entry name" value="HATPase_c"/>
    <property type="match status" value="1"/>
</dbReference>
<dbReference type="SMART" id="SM00388">
    <property type="entry name" value="HisKA"/>
    <property type="match status" value="1"/>
</dbReference>
<dbReference type="SUPFAM" id="SSF55785">
    <property type="entry name" value="PYP-like sensor domain (PAS domain)"/>
    <property type="match status" value="1"/>
</dbReference>
<proteinExistence type="predicted"/>
<dbReference type="Gene3D" id="1.10.287.130">
    <property type="match status" value="1"/>
</dbReference>
<dbReference type="SUPFAM" id="SSF55874">
    <property type="entry name" value="ATPase domain of HSP90 chaperone/DNA topoisomerase II/histidine kinase"/>
    <property type="match status" value="1"/>
</dbReference>
<dbReference type="Proteomes" id="UP000054742">
    <property type="component" value="Unassembled WGS sequence"/>
</dbReference>
<dbReference type="InterPro" id="IPR036890">
    <property type="entry name" value="HATPase_C_sf"/>
</dbReference>
<dbReference type="InterPro" id="IPR004358">
    <property type="entry name" value="Sig_transdc_His_kin-like_C"/>
</dbReference>
<feature type="domain" description="PAC" evidence="8">
    <location>
        <begin position="211"/>
        <end position="264"/>
    </location>
</feature>
<dbReference type="InterPro" id="IPR000014">
    <property type="entry name" value="PAS"/>
</dbReference>
<dbReference type="PANTHER" id="PTHR43047">
    <property type="entry name" value="TWO-COMPONENT HISTIDINE PROTEIN KINASE"/>
    <property type="match status" value="1"/>
</dbReference>
<keyword evidence="5 9" id="KW-0418">Kinase</keyword>
<dbReference type="InterPro" id="IPR005467">
    <property type="entry name" value="His_kinase_dom"/>
</dbReference>
<dbReference type="PRINTS" id="PR00344">
    <property type="entry name" value="BCTRLSENSOR"/>
</dbReference>
<evidence type="ECO:0000256" key="4">
    <source>
        <dbReference type="ARBA" id="ARBA00022679"/>
    </source>
</evidence>
<dbReference type="Gene3D" id="3.30.565.10">
    <property type="entry name" value="Histidine kinase-like ATPase, C-terminal domain"/>
    <property type="match status" value="1"/>
</dbReference>
<evidence type="ECO:0000259" key="8">
    <source>
        <dbReference type="PROSITE" id="PS50113"/>
    </source>
</evidence>
<evidence type="ECO:0000256" key="6">
    <source>
        <dbReference type="ARBA" id="ARBA00023012"/>
    </source>
</evidence>
<evidence type="ECO:0000256" key="5">
    <source>
        <dbReference type="ARBA" id="ARBA00022777"/>
    </source>
</evidence>
<evidence type="ECO:0000259" key="7">
    <source>
        <dbReference type="PROSITE" id="PS50109"/>
    </source>
</evidence>
<dbReference type="NCBIfam" id="TIGR00229">
    <property type="entry name" value="sensory_box"/>
    <property type="match status" value="1"/>
</dbReference>
<reference evidence="9 10" key="1">
    <citation type="submission" date="2015-11" db="EMBL/GenBank/DDBJ databases">
        <title>Genomic analysis of 38 Legionella species identifies large and diverse effector repertoires.</title>
        <authorList>
            <person name="Burstein D."/>
            <person name="Amaro F."/>
            <person name="Zusman T."/>
            <person name="Lifshitz Z."/>
            <person name="Cohen O."/>
            <person name="Gilbert J.A."/>
            <person name="Pupko T."/>
            <person name="Shuman H.A."/>
            <person name="Segal G."/>
        </authorList>
    </citation>
    <scope>NUCLEOTIDE SEQUENCE [LARGE SCALE GENOMIC DNA]</scope>
    <source>
        <strain evidence="9 10">ATCC 43878</strain>
    </source>
</reference>
<evidence type="ECO:0000256" key="2">
    <source>
        <dbReference type="ARBA" id="ARBA00012438"/>
    </source>
</evidence>
<dbReference type="OrthoDB" id="9792854at2"/>
<dbReference type="Pfam" id="PF00512">
    <property type="entry name" value="HisKA"/>
    <property type="match status" value="1"/>
</dbReference>
<keyword evidence="10" id="KW-1185">Reference proteome</keyword>
<keyword evidence="3" id="KW-0597">Phosphoprotein</keyword>
<dbReference type="CDD" id="cd00082">
    <property type="entry name" value="HisKA"/>
    <property type="match status" value="1"/>
</dbReference>
<evidence type="ECO:0000313" key="9">
    <source>
        <dbReference type="EMBL" id="KTC83726.1"/>
    </source>
</evidence>
<feature type="domain" description="Histidine kinase" evidence="7">
    <location>
        <begin position="282"/>
        <end position="503"/>
    </location>
</feature>
<dbReference type="Gene3D" id="3.30.450.20">
    <property type="entry name" value="PAS domain"/>
    <property type="match status" value="1"/>
</dbReference>
<dbReference type="PANTHER" id="PTHR43047:SF72">
    <property type="entry name" value="OSMOSENSING HISTIDINE PROTEIN KINASE SLN1"/>
    <property type="match status" value="1"/>
</dbReference>
<keyword evidence="4 9" id="KW-0808">Transferase</keyword>
<evidence type="ECO:0000313" key="10">
    <source>
        <dbReference type="Proteomes" id="UP000054742"/>
    </source>
</evidence>
<dbReference type="SMART" id="SM00387">
    <property type="entry name" value="HATPase_c"/>
    <property type="match status" value="1"/>
</dbReference>
<gene>
    <name evidence="9" type="ORF">Lbru_1695</name>
</gene>
<dbReference type="EC" id="2.7.13.3" evidence="2"/>
<dbReference type="EMBL" id="LNXV01000015">
    <property type="protein sequence ID" value="KTC83726.1"/>
    <property type="molecule type" value="Genomic_DNA"/>
</dbReference>
<comment type="caution">
    <text evidence="9">The sequence shown here is derived from an EMBL/GenBank/DDBJ whole genome shotgun (WGS) entry which is preliminary data.</text>
</comment>
<dbReference type="PROSITE" id="PS50113">
    <property type="entry name" value="PAC"/>
    <property type="match status" value="1"/>
</dbReference>
<dbReference type="InterPro" id="IPR035965">
    <property type="entry name" value="PAS-like_dom_sf"/>
</dbReference>
<dbReference type="InterPro" id="IPR000700">
    <property type="entry name" value="PAS-assoc_C"/>
</dbReference>
<dbReference type="Pfam" id="PF08448">
    <property type="entry name" value="PAS_4"/>
    <property type="match status" value="1"/>
</dbReference>
<dbReference type="InterPro" id="IPR036097">
    <property type="entry name" value="HisK_dim/P_sf"/>
</dbReference>
<dbReference type="STRING" id="29422.Lbru_1695"/>
<dbReference type="AlphaFoldDB" id="A0A0W0SK69"/>
<dbReference type="SUPFAM" id="SSF47384">
    <property type="entry name" value="Homodimeric domain of signal transducing histidine kinase"/>
    <property type="match status" value="1"/>
</dbReference>
<name>A0A0W0SK69_9GAMM</name>
<protein>
    <recommendedName>
        <fullName evidence="2">histidine kinase</fullName>
        <ecNumber evidence="2">2.7.13.3</ecNumber>
    </recommendedName>
</protein>